<comment type="caution">
    <text evidence="1">The sequence shown here is derived from an EMBL/GenBank/DDBJ whole genome shotgun (WGS) entry which is preliminary data.</text>
</comment>
<protein>
    <submittedName>
        <fullName evidence="1">Uncharacterized protein</fullName>
    </submittedName>
</protein>
<sequence length="91" mass="9609">MPQWVLDAWALRMNIAPEAMRPRMTLLGLYPTLPITTTAATLGGYAVSAPSAAVTSDYTGKIGEHIMISGVLTSGDIATLHTAQSVYFGTP</sequence>
<dbReference type="EMBL" id="VNIQ01000001">
    <property type="protein sequence ID" value="TYQ07695.1"/>
    <property type="molecule type" value="Genomic_DNA"/>
</dbReference>
<organism evidence="1">
    <name type="scientific">Nocardia globerula</name>
    <dbReference type="NCBI Taxonomy" id="1818"/>
    <lineage>
        <taxon>Bacteria</taxon>
        <taxon>Bacillati</taxon>
        <taxon>Actinomycetota</taxon>
        <taxon>Actinomycetes</taxon>
        <taxon>Mycobacteriales</taxon>
        <taxon>Nocardiaceae</taxon>
        <taxon>Nocardia</taxon>
    </lineage>
</organism>
<accession>A0A652YVG7</accession>
<reference evidence="1" key="1">
    <citation type="submission" date="2019-07" db="EMBL/GenBank/DDBJ databases">
        <title>Genomic Encyclopedia of Type Strains, Phase IV (KMG-IV): sequencing the most valuable type-strain genomes for metagenomic binning, comparative biology and taxonomic classification.</title>
        <authorList>
            <person name="Goeker M."/>
        </authorList>
    </citation>
    <scope>NUCLEOTIDE SEQUENCE</scope>
    <source>
        <strain evidence="1">DSM 44596</strain>
    </source>
</reference>
<proteinExistence type="predicted"/>
<evidence type="ECO:0000313" key="1">
    <source>
        <dbReference type="EMBL" id="TYQ07695.1"/>
    </source>
</evidence>
<gene>
    <name evidence="1" type="ORF">FNL38_10160</name>
</gene>
<dbReference type="AlphaFoldDB" id="A0A652YVG7"/>
<name>A0A652YVG7_NOCGL</name>